<reference evidence="6 7" key="1">
    <citation type="journal article" date="2016" name="Nat. Commun.">
        <title>Thousands of microbial genomes shed light on interconnected biogeochemical processes in an aquifer system.</title>
        <authorList>
            <person name="Anantharaman K."/>
            <person name="Brown C.T."/>
            <person name="Hug L.A."/>
            <person name="Sharon I."/>
            <person name="Castelle C.J."/>
            <person name="Probst A.J."/>
            <person name="Thomas B.C."/>
            <person name="Singh A."/>
            <person name="Wilkins M.J."/>
            <person name="Karaoz U."/>
            <person name="Brodie E.L."/>
            <person name="Williams K.H."/>
            <person name="Hubbard S.S."/>
            <person name="Banfield J.F."/>
        </authorList>
    </citation>
    <scope>NUCLEOTIDE SEQUENCE [LARGE SCALE GENOMIC DNA]</scope>
</reference>
<keyword evidence="4" id="KW-1133">Transmembrane helix</keyword>
<gene>
    <name evidence="6" type="ORF">A2W32_01385</name>
</gene>
<dbReference type="CDD" id="cd06423">
    <property type="entry name" value="CESA_like"/>
    <property type="match status" value="1"/>
</dbReference>
<dbReference type="AlphaFoldDB" id="A0A1F4V5N9"/>
<dbReference type="Proteomes" id="UP000177371">
    <property type="component" value="Unassembled WGS sequence"/>
</dbReference>
<evidence type="ECO:0000313" key="6">
    <source>
        <dbReference type="EMBL" id="OGC51923.1"/>
    </source>
</evidence>
<proteinExistence type="inferred from homology"/>
<evidence type="ECO:0000313" key="7">
    <source>
        <dbReference type="Proteomes" id="UP000177371"/>
    </source>
</evidence>
<sequence>MISIGQIIQNILLVLAAITASKYTLYLITSLFYMYSRSKYLRKAMSVSKRDIEEMFKISVIVPAWNEAVGILDCVHSLYKASYSNLEIVVVNDGSKDNTDTVIKDFIKQELPKLKSTKTFKYVSKSNGGKGSALNAGIKKSSGDLIVTMDADTIFEEDALYNAAMYFYKTDLDAAVGNVKIANSKSLLGIIQQIEYTVGFYFKRSHSVLNSEYIIGGAFGVFRRNVFKKYG</sequence>
<feature type="transmembrane region" description="Helical" evidence="4">
    <location>
        <begin position="12"/>
        <end position="35"/>
    </location>
</feature>
<feature type="domain" description="Glycosyltransferase 2-like" evidence="5">
    <location>
        <begin position="59"/>
        <end position="231"/>
    </location>
</feature>
<dbReference type="PANTHER" id="PTHR43630:SF1">
    <property type="entry name" value="POLY-BETA-1,6-N-ACETYL-D-GLUCOSAMINE SYNTHASE"/>
    <property type="match status" value="1"/>
</dbReference>
<keyword evidence="2" id="KW-0328">Glycosyltransferase</keyword>
<evidence type="ECO:0000256" key="3">
    <source>
        <dbReference type="ARBA" id="ARBA00022679"/>
    </source>
</evidence>
<dbReference type="Gene3D" id="3.90.550.10">
    <property type="entry name" value="Spore Coat Polysaccharide Biosynthesis Protein SpsA, Chain A"/>
    <property type="match status" value="1"/>
</dbReference>
<evidence type="ECO:0000256" key="1">
    <source>
        <dbReference type="ARBA" id="ARBA00006739"/>
    </source>
</evidence>
<dbReference type="GO" id="GO:0016757">
    <property type="term" value="F:glycosyltransferase activity"/>
    <property type="evidence" value="ECO:0007669"/>
    <property type="project" value="UniProtKB-KW"/>
</dbReference>
<dbReference type="SUPFAM" id="SSF53448">
    <property type="entry name" value="Nucleotide-diphospho-sugar transferases"/>
    <property type="match status" value="1"/>
</dbReference>
<protein>
    <recommendedName>
        <fullName evidence="5">Glycosyltransferase 2-like domain-containing protein</fullName>
    </recommendedName>
</protein>
<evidence type="ECO:0000256" key="4">
    <source>
        <dbReference type="SAM" id="Phobius"/>
    </source>
</evidence>
<keyword evidence="4" id="KW-0812">Transmembrane</keyword>
<accession>A0A1F4V5N9</accession>
<dbReference type="PANTHER" id="PTHR43630">
    <property type="entry name" value="POLY-BETA-1,6-N-ACETYL-D-GLUCOSAMINE SYNTHASE"/>
    <property type="match status" value="1"/>
</dbReference>
<comment type="similarity">
    <text evidence="1">Belongs to the glycosyltransferase 2 family.</text>
</comment>
<evidence type="ECO:0000259" key="5">
    <source>
        <dbReference type="Pfam" id="PF00535"/>
    </source>
</evidence>
<keyword evidence="4" id="KW-0472">Membrane</keyword>
<evidence type="ECO:0000256" key="2">
    <source>
        <dbReference type="ARBA" id="ARBA00022676"/>
    </source>
</evidence>
<dbReference type="STRING" id="1802610.A2W32_01385"/>
<organism evidence="6 7">
    <name type="scientific">candidate division WWE3 bacterium RBG_16_37_10</name>
    <dbReference type="NCBI Taxonomy" id="1802610"/>
    <lineage>
        <taxon>Bacteria</taxon>
        <taxon>Katanobacteria</taxon>
    </lineage>
</organism>
<keyword evidence="3" id="KW-0808">Transferase</keyword>
<dbReference type="Pfam" id="PF00535">
    <property type="entry name" value="Glycos_transf_2"/>
    <property type="match status" value="1"/>
</dbReference>
<name>A0A1F4V5N9_UNCKA</name>
<comment type="caution">
    <text evidence="6">The sequence shown here is derived from an EMBL/GenBank/DDBJ whole genome shotgun (WGS) entry which is preliminary data.</text>
</comment>
<dbReference type="InterPro" id="IPR001173">
    <property type="entry name" value="Glyco_trans_2-like"/>
</dbReference>
<dbReference type="InterPro" id="IPR029044">
    <property type="entry name" value="Nucleotide-diphossugar_trans"/>
</dbReference>
<dbReference type="EMBL" id="MEUT01000008">
    <property type="protein sequence ID" value="OGC51923.1"/>
    <property type="molecule type" value="Genomic_DNA"/>
</dbReference>